<organism evidence="2 3">
    <name type="scientific">Stylonychia lemnae</name>
    <name type="common">Ciliate</name>
    <dbReference type="NCBI Taxonomy" id="5949"/>
    <lineage>
        <taxon>Eukaryota</taxon>
        <taxon>Sar</taxon>
        <taxon>Alveolata</taxon>
        <taxon>Ciliophora</taxon>
        <taxon>Intramacronucleata</taxon>
        <taxon>Spirotrichea</taxon>
        <taxon>Stichotrichia</taxon>
        <taxon>Sporadotrichida</taxon>
        <taxon>Oxytrichidae</taxon>
        <taxon>Stylonychinae</taxon>
        <taxon>Stylonychia</taxon>
    </lineage>
</organism>
<proteinExistence type="predicted"/>
<name>A0A078ANP4_STYLE</name>
<protein>
    <recommendedName>
        <fullName evidence="4">Transmembrane protein</fullName>
    </recommendedName>
</protein>
<reference evidence="2 3" key="1">
    <citation type="submission" date="2014-06" db="EMBL/GenBank/DDBJ databases">
        <authorList>
            <person name="Swart Estienne"/>
        </authorList>
    </citation>
    <scope>NUCLEOTIDE SEQUENCE [LARGE SCALE GENOMIC DNA]</scope>
    <source>
        <strain evidence="2 3">130c</strain>
    </source>
</reference>
<keyword evidence="3" id="KW-1185">Reference proteome</keyword>
<feature type="transmembrane region" description="Helical" evidence="1">
    <location>
        <begin position="42"/>
        <end position="59"/>
    </location>
</feature>
<feature type="transmembrane region" description="Helical" evidence="1">
    <location>
        <begin position="65"/>
        <end position="89"/>
    </location>
</feature>
<dbReference type="InParanoid" id="A0A078ANP4"/>
<sequence length="554" mass="66404">MKQVYKKGQHSQLVVQILQKLYQYSKIGAIYFWQNVCKKEEIYTLLFLGIFIIQCYNTLTYDAQFNYFSLNTIKISAVVSFGLMVWAHIIDKEVEQKYKVQLKNYQQRHQRFQMNLMQGLKQQEQTKQRQLREFNKPLIPEQRNNSVNTLEEQKQFMKQYQEWYPFQRQLSTNAPRVQEPFKLYYNDQKQAENINMQRNFTKYGQQFMSEELPVHQQFKKIDRNIVIESMKSNFHRKIEASEHYFLEIARKTKQYTFNYTFMQVIKEYQITLRELCDILARFYRVVLVENEHESVDDLIDDIADLYIEHERFRQQEVSKSITKFRFISLEELLSMKISNIQSRYQNDDATKYENKVQLKTDHNQRLAYLLDNMFAVNEILRSVNSINIDYSGSQIYILKRMAFLIQDPEDYNYKGGSIKMLYKGQTWSKLLPSDPELVASVFCALLDDSYFIDDEKKKRGIRHYIDSTDQHRAKRTAEDQVALINTQHVGYVPYYHYVAQQKIHPVPDGKFNVFYAIAMIYAQIAKMPKQKYVSGEYHVAIQNTIELNNYPRLY</sequence>
<dbReference type="OrthoDB" id="10650727at2759"/>
<keyword evidence="1" id="KW-0472">Membrane</keyword>
<evidence type="ECO:0008006" key="4">
    <source>
        <dbReference type="Google" id="ProtNLM"/>
    </source>
</evidence>
<dbReference type="EMBL" id="CCKQ01011049">
    <property type="protein sequence ID" value="CDW82588.1"/>
    <property type="molecule type" value="Genomic_DNA"/>
</dbReference>
<dbReference type="InterPro" id="IPR019176">
    <property type="entry name" value="Cytochrome_B561-rel"/>
</dbReference>
<dbReference type="Pfam" id="PF09786">
    <property type="entry name" value="CytochromB561_N"/>
    <property type="match status" value="1"/>
</dbReference>
<keyword evidence="1" id="KW-0812">Transmembrane</keyword>
<evidence type="ECO:0000256" key="1">
    <source>
        <dbReference type="SAM" id="Phobius"/>
    </source>
</evidence>
<dbReference type="AlphaFoldDB" id="A0A078ANP4"/>
<dbReference type="Proteomes" id="UP000039865">
    <property type="component" value="Unassembled WGS sequence"/>
</dbReference>
<accession>A0A078ANP4</accession>
<keyword evidence="1" id="KW-1133">Transmembrane helix</keyword>
<gene>
    <name evidence="2" type="primary">Contig17798.g18921</name>
    <name evidence="2" type="ORF">STYLEM_11621</name>
</gene>
<evidence type="ECO:0000313" key="3">
    <source>
        <dbReference type="Proteomes" id="UP000039865"/>
    </source>
</evidence>
<evidence type="ECO:0000313" key="2">
    <source>
        <dbReference type="EMBL" id="CDW82588.1"/>
    </source>
</evidence>